<dbReference type="PANTHER" id="PTHR43800">
    <property type="entry name" value="PEPTIDYL-LYSINE N-ACETYLTRANSFERASE YJAB"/>
    <property type="match status" value="1"/>
</dbReference>
<dbReference type="InterPro" id="IPR016181">
    <property type="entry name" value="Acyl_CoA_acyltransferase"/>
</dbReference>
<reference evidence="3 4" key="1">
    <citation type="submission" date="2017-05" db="EMBL/GenBank/DDBJ databases">
        <title>High clonality and local adaptation shapes Vibrionaceae linages within an endangered oasis.</title>
        <authorList>
            <person name="Vazquez-Rosas-Landa M."/>
        </authorList>
    </citation>
    <scope>NUCLEOTIDE SEQUENCE [LARGE SCALE GENOMIC DNA]</scope>
    <source>
        <strain evidence="3 4">P46_P4S1P180</strain>
    </source>
</reference>
<dbReference type="PROSITE" id="PS51186">
    <property type="entry name" value="GNAT"/>
    <property type="match status" value="1"/>
</dbReference>
<protein>
    <submittedName>
        <fullName evidence="3">N-acetyltransferase</fullName>
        <ecNumber evidence="3">2.3.1.-</ecNumber>
    </submittedName>
</protein>
<dbReference type="PANTHER" id="PTHR43800:SF1">
    <property type="entry name" value="PEPTIDYL-LYSINE N-ACETYLTRANSFERASE YJAB"/>
    <property type="match status" value="1"/>
</dbReference>
<dbReference type="InterPro" id="IPR000182">
    <property type="entry name" value="GNAT_dom"/>
</dbReference>
<dbReference type="RefSeq" id="WP_161443064.1">
    <property type="nucleotide sequence ID" value="NZ_WXWV01000177.1"/>
</dbReference>
<dbReference type="EC" id="2.3.1.-" evidence="3"/>
<comment type="caution">
    <text evidence="3">The sequence shown here is derived from an EMBL/GenBank/DDBJ whole genome shotgun (WGS) entry which is preliminary data.</text>
</comment>
<name>A0A7X4WQ26_9GAMM</name>
<dbReference type="Proteomes" id="UP000465712">
    <property type="component" value="Unassembled WGS sequence"/>
</dbReference>
<dbReference type="GO" id="GO:0016747">
    <property type="term" value="F:acyltransferase activity, transferring groups other than amino-acyl groups"/>
    <property type="evidence" value="ECO:0007669"/>
    <property type="project" value="InterPro"/>
</dbReference>
<organism evidence="3 4">
    <name type="scientific">Photobacterium halotolerans</name>
    <dbReference type="NCBI Taxonomy" id="265726"/>
    <lineage>
        <taxon>Bacteria</taxon>
        <taxon>Pseudomonadati</taxon>
        <taxon>Pseudomonadota</taxon>
        <taxon>Gammaproteobacteria</taxon>
        <taxon>Vibrionales</taxon>
        <taxon>Vibrionaceae</taxon>
        <taxon>Photobacterium</taxon>
    </lineage>
</organism>
<dbReference type="Gene3D" id="3.40.630.30">
    <property type="match status" value="1"/>
</dbReference>
<dbReference type="SUPFAM" id="SSF55729">
    <property type="entry name" value="Acyl-CoA N-acyltransferases (Nat)"/>
    <property type="match status" value="1"/>
</dbReference>
<evidence type="ECO:0000313" key="3">
    <source>
        <dbReference type="EMBL" id="NAW64376.1"/>
    </source>
</evidence>
<accession>A0A7X4WQ26</accession>
<keyword evidence="2 3" id="KW-0012">Acyltransferase</keyword>
<dbReference type="NCBIfam" id="NF007853">
    <property type="entry name" value="PRK10562.1"/>
    <property type="match status" value="1"/>
</dbReference>
<proteinExistence type="predicted"/>
<keyword evidence="1 3" id="KW-0808">Transferase</keyword>
<evidence type="ECO:0000313" key="4">
    <source>
        <dbReference type="Proteomes" id="UP000465712"/>
    </source>
</evidence>
<dbReference type="Pfam" id="PF13508">
    <property type="entry name" value="Acetyltransf_7"/>
    <property type="match status" value="1"/>
</dbReference>
<dbReference type="AlphaFoldDB" id="A0A7X4WQ26"/>
<gene>
    <name evidence="3" type="ORF">CAG72_04015</name>
</gene>
<evidence type="ECO:0000256" key="2">
    <source>
        <dbReference type="ARBA" id="ARBA00023315"/>
    </source>
</evidence>
<evidence type="ECO:0000256" key="1">
    <source>
        <dbReference type="ARBA" id="ARBA00022679"/>
    </source>
</evidence>
<sequence>MIRAFTDTDMEPVLDIWLNASLKAHDFISPNYWQSQVDNMRSMYLPASEVYVWVEKEIVKGFYALYENQLAAIFVKPDVQGKGIGKALISHAKKRRESLSLNVYKRNDISYRFYLSQGFRVIGGNVDEHTGEGEWVMGYEAG</sequence>
<dbReference type="EMBL" id="WXWW01000065">
    <property type="protein sequence ID" value="NAW64376.1"/>
    <property type="molecule type" value="Genomic_DNA"/>
</dbReference>
<dbReference type="CDD" id="cd04301">
    <property type="entry name" value="NAT_SF"/>
    <property type="match status" value="1"/>
</dbReference>